<dbReference type="PANTHER" id="PTHR36849">
    <property type="entry name" value="CYTOPLASMIC PROTEIN-RELATED"/>
    <property type="match status" value="1"/>
</dbReference>
<keyword evidence="2" id="KW-1185">Reference proteome</keyword>
<proteinExistence type="predicted"/>
<dbReference type="Pfam" id="PF22752">
    <property type="entry name" value="DUF488-N3i"/>
    <property type="match status" value="1"/>
</dbReference>
<protein>
    <submittedName>
        <fullName evidence="1">Uncharacterized conserved protein YeaO, DUF488 family</fullName>
    </submittedName>
</protein>
<dbReference type="PANTHER" id="PTHR36849:SF1">
    <property type="entry name" value="CYTOPLASMIC PROTEIN"/>
    <property type="match status" value="1"/>
</dbReference>
<name>A0A1T5DQI2_9FLAO</name>
<dbReference type="Proteomes" id="UP000190230">
    <property type="component" value="Unassembled WGS sequence"/>
</dbReference>
<accession>A0A1T5DQI2</accession>
<dbReference type="AlphaFoldDB" id="A0A1T5DQI2"/>
<sequence>MNIEIARIYEHKKASDNVRILVDRLWPRGISKEDAHLNYWHKEWAPSDDLRKKFHEDKISWKEFCKNYDEELNDNRKPILDDLEEIDKRKKLILLYGSKDKTHNHAILLKEFLEKL</sequence>
<dbReference type="RefSeq" id="WP_079721583.1">
    <property type="nucleotide sequence ID" value="NZ_FUYY01000006.1"/>
</dbReference>
<reference evidence="2" key="1">
    <citation type="submission" date="2017-02" db="EMBL/GenBank/DDBJ databases">
        <authorList>
            <person name="Varghese N."/>
            <person name="Submissions S."/>
        </authorList>
    </citation>
    <scope>NUCLEOTIDE SEQUENCE [LARGE SCALE GENOMIC DNA]</scope>
    <source>
        <strain evidence="2">DSM 23405</strain>
    </source>
</reference>
<dbReference type="InterPro" id="IPR052552">
    <property type="entry name" value="YeaO-like"/>
</dbReference>
<evidence type="ECO:0000313" key="1">
    <source>
        <dbReference type="EMBL" id="SKB73924.1"/>
    </source>
</evidence>
<evidence type="ECO:0000313" key="2">
    <source>
        <dbReference type="Proteomes" id="UP000190230"/>
    </source>
</evidence>
<dbReference type="OrthoDB" id="9790745at2"/>
<gene>
    <name evidence="1" type="ORF">SAMN05660776_2737</name>
</gene>
<dbReference type="EMBL" id="FUYY01000006">
    <property type="protein sequence ID" value="SKB73924.1"/>
    <property type="molecule type" value="Genomic_DNA"/>
</dbReference>
<organism evidence="1 2">
    <name type="scientific">Salegentibacter holothuriorum</name>
    <dbReference type="NCBI Taxonomy" id="241145"/>
    <lineage>
        <taxon>Bacteria</taxon>
        <taxon>Pseudomonadati</taxon>
        <taxon>Bacteroidota</taxon>
        <taxon>Flavobacteriia</taxon>
        <taxon>Flavobacteriales</taxon>
        <taxon>Flavobacteriaceae</taxon>
        <taxon>Salegentibacter</taxon>
    </lineage>
</organism>